<gene>
    <name evidence="1" type="ORF">QYM36_017242</name>
</gene>
<evidence type="ECO:0000313" key="2">
    <source>
        <dbReference type="Proteomes" id="UP001187531"/>
    </source>
</evidence>
<accession>A0AA88H584</accession>
<keyword evidence="2" id="KW-1185">Reference proteome</keyword>
<dbReference type="AlphaFoldDB" id="A0AA88H584"/>
<sequence>MIGGDFNARIGGRLNDSEQRHLAALLMHLNCQSAPTYAVRQQTLKKILQPCTSLGRHSLSWVGEGTISFGLYKKQNQVPAASITVKQDDNTESLALDLIDVQMERVQDQNRIINE</sequence>
<reference evidence="1" key="1">
    <citation type="submission" date="2023-07" db="EMBL/GenBank/DDBJ databases">
        <title>Chromosome-level genome assembly of Artemia franciscana.</title>
        <authorList>
            <person name="Jo E."/>
        </authorList>
    </citation>
    <scope>NUCLEOTIDE SEQUENCE</scope>
    <source>
        <tissue evidence="1">Whole body</tissue>
    </source>
</reference>
<organism evidence="1 2">
    <name type="scientific">Artemia franciscana</name>
    <name type="common">Brine shrimp</name>
    <name type="synonym">Artemia sanfranciscana</name>
    <dbReference type="NCBI Taxonomy" id="6661"/>
    <lineage>
        <taxon>Eukaryota</taxon>
        <taxon>Metazoa</taxon>
        <taxon>Ecdysozoa</taxon>
        <taxon>Arthropoda</taxon>
        <taxon>Crustacea</taxon>
        <taxon>Branchiopoda</taxon>
        <taxon>Anostraca</taxon>
        <taxon>Artemiidae</taxon>
        <taxon>Artemia</taxon>
    </lineage>
</organism>
<proteinExistence type="predicted"/>
<evidence type="ECO:0000313" key="1">
    <source>
        <dbReference type="EMBL" id="KAK2705130.1"/>
    </source>
</evidence>
<comment type="caution">
    <text evidence="1">The sequence shown here is derived from an EMBL/GenBank/DDBJ whole genome shotgun (WGS) entry which is preliminary data.</text>
</comment>
<name>A0AA88H584_ARTSF</name>
<protein>
    <submittedName>
        <fullName evidence="1">Uncharacterized protein</fullName>
    </submittedName>
</protein>
<dbReference type="Proteomes" id="UP001187531">
    <property type="component" value="Unassembled WGS sequence"/>
</dbReference>
<dbReference type="EMBL" id="JAVRJZ010000021">
    <property type="protein sequence ID" value="KAK2705130.1"/>
    <property type="molecule type" value="Genomic_DNA"/>
</dbReference>